<dbReference type="EMBL" id="JAWJWF010000045">
    <property type="protein sequence ID" value="KAK6626724.1"/>
    <property type="molecule type" value="Genomic_DNA"/>
</dbReference>
<comment type="caution">
    <text evidence="2">The sequence shown here is derived from an EMBL/GenBank/DDBJ whole genome shotgun (WGS) entry which is preliminary data.</text>
</comment>
<proteinExistence type="predicted"/>
<evidence type="ECO:0000313" key="2">
    <source>
        <dbReference type="EMBL" id="KAK6626724.1"/>
    </source>
</evidence>
<keyword evidence="3" id="KW-1185">Reference proteome</keyword>
<evidence type="ECO:0000256" key="1">
    <source>
        <dbReference type="SAM" id="MobiDB-lite"/>
    </source>
</evidence>
<organism evidence="2 3">
    <name type="scientific">Polyplax serrata</name>
    <name type="common">Common mouse louse</name>
    <dbReference type="NCBI Taxonomy" id="468196"/>
    <lineage>
        <taxon>Eukaryota</taxon>
        <taxon>Metazoa</taxon>
        <taxon>Ecdysozoa</taxon>
        <taxon>Arthropoda</taxon>
        <taxon>Hexapoda</taxon>
        <taxon>Insecta</taxon>
        <taxon>Pterygota</taxon>
        <taxon>Neoptera</taxon>
        <taxon>Paraneoptera</taxon>
        <taxon>Psocodea</taxon>
        <taxon>Troctomorpha</taxon>
        <taxon>Phthiraptera</taxon>
        <taxon>Anoplura</taxon>
        <taxon>Polyplacidae</taxon>
        <taxon>Polyplax</taxon>
    </lineage>
</organism>
<evidence type="ECO:0000313" key="3">
    <source>
        <dbReference type="Proteomes" id="UP001359485"/>
    </source>
</evidence>
<protein>
    <submittedName>
        <fullName evidence="2">Uncharacterized protein</fullName>
    </submittedName>
</protein>
<accession>A0ABR1AS10</accession>
<name>A0ABR1AS10_POLSC</name>
<feature type="region of interest" description="Disordered" evidence="1">
    <location>
        <begin position="24"/>
        <end position="46"/>
    </location>
</feature>
<reference evidence="2 3" key="1">
    <citation type="submission" date="2023-09" db="EMBL/GenBank/DDBJ databases">
        <title>Genomes of two closely related lineages of the louse Polyplax serrata with different host specificities.</title>
        <authorList>
            <person name="Martinu J."/>
            <person name="Tarabai H."/>
            <person name="Stefka J."/>
            <person name="Hypsa V."/>
        </authorList>
    </citation>
    <scope>NUCLEOTIDE SEQUENCE [LARGE SCALE GENOMIC DNA]</scope>
    <source>
        <strain evidence="2">98ZLc_SE</strain>
    </source>
</reference>
<gene>
    <name evidence="2" type="ORF">RUM44_009201</name>
</gene>
<dbReference type="Proteomes" id="UP001359485">
    <property type="component" value="Unassembled WGS sequence"/>
</dbReference>
<sequence length="111" mass="12537">MAGCTATQLSDILPRLIYESKKIWKRQRQTRPNRDRSTDTAQVKGPGYEYPPATCYLIAEISVSLALPFLDQDCLNSSLSIYPFPLGGRFFSFLDLLQVPKVAILTRVIQL</sequence>